<keyword evidence="1" id="KW-0479">Metal-binding</keyword>
<dbReference type="GO" id="GO:0000122">
    <property type="term" value="P:negative regulation of transcription by RNA polymerase II"/>
    <property type="evidence" value="ECO:0007669"/>
    <property type="project" value="UniProtKB-ARBA"/>
</dbReference>
<comment type="caution">
    <text evidence="9">The sequence shown here is derived from an EMBL/GenBank/DDBJ whole genome shotgun (WGS) entry which is preliminary data.</text>
</comment>
<sequence length="269" mass="30092">MKTLIATEIQEITSMEAEIKCEAAGARSRTCETKPVLYESNLIETLFEPEQTFKEETDEDSLNVKEETVEKWVCYATDLLSASSSADFSENNVPIHNDPSSGEEKALTEHIRSAHTNSRRYICKTCGKAFVRGYHLKRHTLIHSSESSSHSLNASSSSSVSETNLSTHDEEKKTLTEHSRSTHTNVRRHVCGTCGKAFTRGYHLKRHSLIHSSERASRFGTGFLNASTTADVSETDVFPRNRLLCDEKKVTIGSHSTDVNLKNEHESQL</sequence>
<dbReference type="PANTHER" id="PTHR24393:SF34">
    <property type="entry name" value="PR_SET DOMAIN 13"/>
    <property type="match status" value="1"/>
</dbReference>
<dbReference type="Proteomes" id="UP001196413">
    <property type="component" value="Unassembled WGS sequence"/>
</dbReference>
<evidence type="ECO:0000256" key="2">
    <source>
        <dbReference type="ARBA" id="ARBA00022737"/>
    </source>
</evidence>
<feature type="domain" description="C2H2-type" evidence="8">
    <location>
        <begin position="121"/>
        <end position="148"/>
    </location>
</feature>
<dbReference type="GO" id="GO:0005634">
    <property type="term" value="C:nucleus"/>
    <property type="evidence" value="ECO:0007669"/>
    <property type="project" value="TreeGrafter"/>
</dbReference>
<feature type="domain" description="C2H2-type" evidence="8">
    <location>
        <begin position="189"/>
        <end position="216"/>
    </location>
</feature>
<dbReference type="Pfam" id="PF00096">
    <property type="entry name" value="zf-C2H2"/>
    <property type="match status" value="2"/>
</dbReference>
<dbReference type="PROSITE" id="PS00028">
    <property type="entry name" value="ZINC_FINGER_C2H2_1"/>
    <property type="match status" value="2"/>
</dbReference>
<evidence type="ECO:0000256" key="4">
    <source>
        <dbReference type="ARBA" id="ARBA00022833"/>
    </source>
</evidence>
<evidence type="ECO:0000313" key="9">
    <source>
        <dbReference type="EMBL" id="KAJ1367325.1"/>
    </source>
</evidence>
<evidence type="ECO:0000256" key="7">
    <source>
        <dbReference type="SAM" id="MobiDB-lite"/>
    </source>
</evidence>
<keyword evidence="4" id="KW-0862">Zinc</keyword>
<evidence type="ECO:0000256" key="6">
    <source>
        <dbReference type="PROSITE-ProRule" id="PRU00042"/>
    </source>
</evidence>
<dbReference type="InterPro" id="IPR013087">
    <property type="entry name" value="Znf_C2H2_type"/>
</dbReference>
<dbReference type="SUPFAM" id="SSF57667">
    <property type="entry name" value="beta-beta-alpha zinc fingers"/>
    <property type="match status" value="2"/>
</dbReference>
<reference evidence="9" key="1">
    <citation type="submission" date="2021-06" db="EMBL/GenBank/DDBJ databases">
        <title>Parelaphostrongylus tenuis whole genome reference sequence.</title>
        <authorList>
            <person name="Garwood T.J."/>
            <person name="Larsen P.A."/>
            <person name="Fountain-Jones N.M."/>
            <person name="Garbe J.R."/>
            <person name="Macchietto M.G."/>
            <person name="Kania S.A."/>
            <person name="Gerhold R.W."/>
            <person name="Richards J.E."/>
            <person name="Wolf T.M."/>
        </authorList>
    </citation>
    <scope>NUCLEOTIDE SEQUENCE</scope>
    <source>
        <strain evidence="9">MNPRO001-30</strain>
        <tissue evidence="9">Meninges</tissue>
    </source>
</reference>
<feature type="compositionally biased region" description="Basic and acidic residues" evidence="7">
    <location>
        <begin position="167"/>
        <end position="180"/>
    </location>
</feature>
<keyword evidence="2" id="KW-0677">Repeat</keyword>
<dbReference type="FunFam" id="3.30.160.60:FF:000100">
    <property type="entry name" value="Zinc finger 45-like"/>
    <property type="match status" value="1"/>
</dbReference>
<evidence type="ECO:0000259" key="8">
    <source>
        <dbReference type="PROSITE" id="PS50157"/>
    </source>
</evidence>
<dbReference type="Gene3D" id="3.30.160.60">
    <property type="entry name" value="Classic Zinc Finger"/>
    <property type="match status" value="2"/>
</dbReference>
<dbReference type="AlphaFoldDB" id="A0AAD5WEG9"/>
<keyword evidence="5" id="KW-0539">Nucleus</keyword>
<evidence type="ECO:0000256" key="1">
    <source>
        <dbReference type="ARBA" id="ARBA00022723"/>
    </source>
</evidence>
<dbReference type="SMART" id="SM00355">
    <property type="entry name" value="ZnF_C2H2"/>
    <property type="match status" value="2"/>
</dbReference>
<dbReference type="PROSITE" id="PS50157">
    <property type="entry name" value="ZINC_FINGER_C2H2_2"/>
    <property type="match status" value="2"/>
</dbReference>
<evidence type="ECO:0000256" key="3">
    <source>
        <dbReference type="ARBA" id="ARBA00022771"/>
    </source>
</evidence>
<gene>
    <name evidence="9" type="ORF">KIN20_028220</name>
</gene>
<dbReference type="InterPro" id="IPR036236">
    <property type="entry name" value="Znf_C2H2_sf"/>
</dbReference>
<dbReference type="PANTHER" id="PTHR24393">
    <property type="entry name" value="ZINC FINGER PROTEIN"/>
    <property type="match status" value="1"/>
</dbReference>
<dbReference type="GO" id="GO:0001228">
    <property type="term" value="F:DNA-binding transcription activator activity, RNA polymerase II-specific"/>
    <property type="evidence" value="ECO:0007669"/>
    <property type="project" value="TreeGrafter"/>
</dbReference>
<proteinExistence type="predicted"/>
<dbReference type="GO" id="GO:0008270">
    <property type="term" value="F:zinc ion binding"/>
    <property type="evidence" value="ECO:0007669"/>
    <property type="project" value="UniProtKB-KW"/>
</dbReference>
<evidence type="ECO:0000256" key="5">
    <source>
        <dbReference type="ARBA" id="ARBA00023242"/>
    </source>
</evidence>
<organism evidence="9 10">
    <name type="scientific">Parelaphostrongylus tenuis</name>
    <name type="common">Meningeal worm</name>
    <dbReference type="NCBI Taxonomy" id="148309"/>
    <lineage>
        <taxon>Eukaryota</taxon>
        <taxon>Metazoa</taxon>
        <taxon>Ecdysozoa</taxon>
        <taxon>Nematoda</taxon>
        <taxon>Chromadorea</taxon>
        <taxon>Rhabditida</taxon>
        <taxon>Rhabditina</taxon>
        <taxon>Rhabditomorpha</taxon>
        <taxon>Strongyloidea</taxon>
        <taxon>Metastrongylidae</taxon>
        <taxon>Parelaphostrongylus</taxon>
    </lineage>
</organism>
<accession>A0AAD5WEG9</accession>
<dbReference type="FunFam" id="3.30.160.60:FF:000446">
    <property type="entry name" value="Zinc finger protein"/>
    <property type="match status" value="1"/>
</dbReference>
<dbReference type="GO" id="GO:0000978">
    <property type="term" value="F:RNA polymerase II cis-regulatory region sequence-specific DNA binding"/>
    <property type="evidence" value="ECO:0007669"/>
    <property type="project" value="TreeGrafter"/>
</dbReference>
<keyword evidence="3 6" id="KW-0863">Zinc-finger</keyword>
<feature type="compositionally biased region" description="Low complexity" evidence="7">
    <location>
        <begin position="145"/>
        <end position="166"/>
    </location>
</feature>
<dbReference type="EMBL" id="JAHQIW010005851">
    <property type="protein sequence ID" value="KAJ1367325.1"/>
    <property type="molecule type" value="Genomic_DNA"/>
</dbReference>
<protein>
    <recommendedName>
        <fullName evidence="8">C2H2-type domain-containing protein</fullName>
    </recommendedName>
</protein>
<feature type="region of interest" description="Disordered" evidence="7">
    <location>
        <begin position="145"/>
        <end position="185"/>
    </location>
</feature>
<name>A0AAD5WEG9_PARTN</name>
<keyword evidence="10" id="KW-1185">Reference proteome</keyword>
<evidence type="ECO:0000313" key="10">
    <source>
        <dbReference type="Proteomes" id="UP001196413"/>
    </source>
</evidence>